<feature type="binding site" evidence="6">
    <location>
        <position position="177"/>
    </location>
    <ligand>
        <name>substrate</name>
    </ligand>
</feature>
<dbReference type="PANTHER" id="PTHR43330:SF8">
    <property type="entry name" value="METHIONINE AMINOPEPTIDASE 1D, MITOCHONDRIAL"/>
    <property type="match status" value="1"/>
</dbReference>
<organism evidence="9 10">
    <name type="scientific">Candidatus Lachnoclostridium stercorigallinarum</name>
    <dbReference type="NCBI Taxonomy" id="2838634"/>
    <lineage>
        <taxon>Bacteria</taxon>
        <taxon>Bacillati</taxon>
        <taxon>Bacillota</taxon>
        <taxon>Clostridia</taxon>
        <taxon>Lachnospirales</taxon>
        <taxon>Lachnospiraceae</taxon>
    </lineage>
</organism>
<feature type="binding site" evidence="6">
    <location>
        <position position="170"/>
    </location>
    <ligand>
        <name>a divalent metal cation</name>
        <dbReference type="ChEBI" id="CHEBI:60240"/>
        <label>2</label>
        <note>catalytic</note>
    </ligand>
</feature>
<keyword evidence="4 6" id="KW-0479">Metal-binding</keyword>
<dbReference type="InterPro" id="IPR001714">
    <property type="entry name" value="Pept_M24_MAP"/>
</dbReference>
<name>A0A9D2K412_9FIRM</name>
<sequence>MKPIIKTPEQIEKIRRAGEVNNQVLDAVDAMIRAGISTEDINRTVHEKTLELGGIPAPLNFEGFPKSVCTSVNDVICHGIPSEKVILADGDIINVDVTTIVDGYYADASRMYCIGTVSPQAKKLVDVTKECLELSLKAVHPGGHLNEIGAIIEAHAEKNGFSVVPDICGHGVGLDFHEGPLVFHVKQRGRGPKLEPGMIFTIEPMINGGSSDWFVNADDDWTVWTEDGSLSAQWEYTVLVTEDGYEILAR</sequence>
<evidence type="ECO:0000256" key="2">
    <source>
        <dbReference type="ARBA" id="ARBA00022438"/>
    </source>
</evidence>
<dbReference type="Gene3D" id="3.90.230.10">
    <property type="entry name" value="Creatinase/methionine aminopeptidase superfamily"/>
    <property type="match status" value="1"/>
</dbReference>
<keyword evidence="5 6" id="KW-0378">Hydrolase</keyword>
<dbReference type="NCBIfam" id="NF008970">
    <property type="entry name" value="PRK12318.1"/>
    <property type="match status" value="1"/>
</dbReference>
<gene>
    <name evidence="6 9" type="primary">map</name>
    <name evidence="9" type="ORF">IAA17_00730</name>
</gene>
<comment type="cofactor">
    <cofactor evidence="6">
        <name>Co(2+)</name>
        <dbReference type="ChEBI" id="CHEBI:48828"/>
    </cofactor>
    <cofactor evidence="6">
        <name>Zn(2+)</name>
        <dbReference type="ChEBI" id="CHEBI:29105"/>
    </cofactor>
    <cofactor evidence="6">
        <name>Mn(2+)</name>
        <dbReference type="ChEBI" id="CHEBI:29035"/>
    </cofactor>
    <cofactor evidence="6">
        <name>Fe(2+)</name>
        <dbReference type="ChEBI" id="CHEBI:29033"/>
    </cofactor>
    <text evidence="6">Binds 2 divalent metal cations per subunit. Has a high-affinity and a low affinity metal-binding site. The true nature of the physiological cofactor is under debate. The enzyme is active with cobalt, zinc, manganese or divalent iron ions. Most likely, methionine aminopeptidases function as mononuclear Fe(2+)-metalloproteases under physiological conditions, and the catalytically relevant metal-binding site has been assigned to the histidine-containing high-affinity site.</text>
</comment>
<dbReference type="PANTHER" id="PTHR43330">
    <property type="entry name" value="METHIONINE AMINOPEPTIDASE"/>
    <property type="match status" value="1"/>
</dbReference>
<feature type="binding site" evidence="6">
    <location>
        <position position="107"/>
    </location>
    <ligand>
        <name>a divalent metal cation</name>
        <dbReference type="ChEBI" id="CHEBI:60240"/>
        <label>2</label>
        <note>catalytic</note>
    </ligand>
</feature>
<proteinExistence type="inferred from homology"/>
<dbReference type="GO" id="GO:0004239">
    <property type="term" value="F:initiator methionyl aminopeptidase activity"/>
    <property type="evidence" value="ECO:0007669"/>
    <property type="project" value="UniProtKB-UniRule"/>
</dbReference>
<feature type="binding site" evidence="6">
    <location>
        <position position="235"/>
    </location>
    <ligand>
        <name>a divalent metal cation</name>
        <dbReference type="ChEBI" id="CHEBI:60240"/>
        <label>2</label>
        <note>catalytic</note>
    </ligand>
</feature>
<feature type="binding site" evidence="6">
    <location>
        <position position="78"/>
    </location>
    <ligand>
        <name>substrate</name>
    </ligand>
</feature>
<evidence type="ECO:0000256" key="5">
    <source>
        <dbReference type="ARBA" id="ARBA00022801"/>
    </source>
</evidence>
<dbReference type="CDD" id="cd01086">
    <property type="entry name" value="MetAP1"/>
    <property type="match status" value="1"/>
</dbReference>
<dbReference type="Proteomes" id="UP000824101">
    <property type="component" value="Unassembled WGS sequence"/>
</dbReference>
<protein>
    <recommendedName>
        <fullName evidence="6 7">Methionine aminopeptidase</fullName>
        <shortName evidence="6">MAP</shortName>
        <shortName evidence="6">MetAP</shortName>
        <ecNumber evidence="6 7">3.4.11.18</ecNumber>
    </recommendedName>
    <alternativeName>
        <fullName evidence="6">Peptidase M</fullName>
    </alternativeName>
</protein>
<comment type="similarity">
    <text evidence="6">Belongs to the peptidase M24A family. Methionine aminopeptidase type 1 subfamily.</text>
</comment>
<comment type="function">
    <text evidence="1 6">Removes the N-terminal methionine from nascent proteins. The N-terminal methionine is often cleaved when the second residue in the primary sequence is small and uncharged (Met-Ala-, Cys, Gly, Pro, Ser, Thr, or Val). Requires deformylation of the N(alpha)-formylated initiator methionine before it can be hydrolyzed.</text>
</comment>
<feature type="binding site" evidence="6">
    <location>
        <position position="107"/>
    </location>
    <ligand>
        <name>a divalent metal cation</name>
        <dbReference type="ChEBI" id="CHEBI:60240"/>
        <label>1</label>
    </ligand>
</feature>
<dbReference type="EC" id="3.4.11.18" evidence="6 7"/>
<dbReference type="HAMAP" id="MF_01974">
    <property type="entry name" value="MetAP_1"/>
    <property type="match status" value="1"/>
</dbReference>
<dbReference type="NCBIfam" id="TIGR00500">
    <property type="entry name" value="met_pdase_I"/>
    <property type="match status" value="1"/>
</dbReference>
<evidence type="ECO:0000256" key="6">
    <source>
        <dbReference type="HAMAP-Rule" id="MF_01974"/>
    </source>
</evidence>
<dbReference type="GO" id="GO:0070006">
    <property type="term" value="F:metalloaminopeptidase activity"/>
    <property type="evidence" value="ECO:0007669"/>
    <property type="project" value="UniProtKB-UniRule"/>
</dbReference>
<dbReference type="AlphaFoldDB" id="A0A9D2K412"/>
<feature type="binding site" evidence="6">
    <location>
        <position position="96"/>
    </location>
    <ligand>
        <name>a divalent metal cation</name>
        <dbReference type="ChEBI" id="CHEBI:60240"/>
        <label>1</label>
    </ligand>
</feature>
<dbReference type="SUPFAM" id="SSF55920">
    <property type="entry name" value="Creatinase/aminopeptidase"/>
    <property type="match status" value="1"/>
</dbReference>
<dbReference type="InterPro" id="IPR036005">
    <property type="entry name" value="Creatinase/aminopeptidase-like"/>
</dbReference>
<reference evidence="9" key="1">
    <citation type="journal article" date="2021" name="PeerJ">
        <title>Extensive microbial diversity within the chicken gut microbiome revealed by metagenomics and culture.</title>
        <authorList>
            <person name="Gilroy R."/>
            <person name="Ravi A."/>
            <person name="Getino M."/>
            <person name="Pursley I."/>
            <person name="Horton D.L."/>
            <person name="Alikhan N.F."/>
            <person name="Baker D."/>
            <person name="Gharbi K."/>
            <person name="Hall N."/>
            <person name="Watson M."/>
            <person name="Adriaenssens E.M."/>
            <person name="Foster-Nyarko E."/>
            <person name="Jarju S."/>
            <person name="Secka A."/>
            <person name="Antonio M."/>
            <person name="Oren A."/>
            <person name="Chaudhuri R.R."/>
            <person name="La Ragione R."/>
            <person name="Hildebrand F."/>
            <person name="Pallen M.J."/>
        </authorList>
    </citation>
    <scope>NUCLEOTIDE SEQUENCE</scope>
    <source>
        <strain evidence="9">ChiBcec1-1093</strain>
    </source>
</reference>
<accession>A0A9D2K412</accession>
<feature type="domain" description="Peptidase M24" evidence="8">
    <location>
        <begin position="12"/>
        <end position="242"/>
    </location>
</feature>
<evidence type="ECO:0000256" key="3">
    <source>
        <dbReference type="ARBA" id="ARBA00022670"/>
    </source>
</evidence>
<evidence type="ECO:0000259" key="8">
    <source>
        <dbReference type="Pfam" id="PF00557"/>
    </source>
</evidence>
<dbReference type="GO" id="GO:0006508">
    <property type="term" value="P:proteolysis"/>
    <property type="evidence" value="ECO:0007669"/>
    <property type="project" value="UniProtKB-KW"/>
</dbReference>
<dbReference type="Pfam" id="PF00557">
    <property type="entry name" value="Peptidase_M24"/>
    <property type="match status" value="1"/>
</dbReference>
<evidence type="ECO:0000313" key="10">
    <source>
        <dbReference type="Proteomes" id="UP000824101"/>
    </source>
</evidence>
<dbReference type="PRINTS" id="PR00599">
    <property type="entry name" value="MAPEPTIDASE"/>
</dbReference>
<comment type="subunit">
    <text evidence="6">Monomer.</text>
</comment>
<keyword evidence="3 6" id="KW-0645">Protease</keyword>
<comment type="caution">
    <text evidence="9">The sequence shown here is derived from an EMBL/GenBank/DDBJ whole genome shotgun (WGS) entry which is preliminary data.</text>
</comment>
<dbReference type="InterPro" id="IPR002467">
    <property type="entry name" value="Pept_M24A_MAP1"/>
</dbReference>
<evidence type="ECO:0000256" key="1">
    <source>
        <dbReference type="ARBA" id="ARBA00002521"/>
    </source>
</evidence>
<evidence type="ECO:0000256" key="4">
    <source>
        <dbReference type="ARBA" id="ARBA00022723"/>
    </source>
</evidence>
<dbReference type="GO" id="GO:0046872">
    <property type="term" value="F:metal ion binding"/>
    <property type="evidence" value="ECO:0007669"/>
    <property type="project" value="UniProtKB-UniRule"/>
</dbReference>
<evidence type="ECO:0000313" key="9">
    <source>
        <dbReference type="EMBL" id="HIZ78305.1"/>
    </source>
</evidence>
<keyword evidence="2 6" id="KW-0031">Aminopeptidase</keyword>
<dbReference type="InterPro" id="IPR000994">
    <property type="entry name" value="Pept_M24"/>
</dbReference>
<evidence type="ECO:0000256" key="7">
    <source>
        <dbReference type="RuleBase" id="RU003653"/>
    </source>
</evidence>
<dbReference type="EMBL" id="DXBC01000013">
    <property type="protein sequence ID" value="HIZ78305.1"/>
    <property type="molecule type" value="Genomic_DNA"/>
</dbReference>
<comment type="catalytic activity">
    <reaction evidence="6 7">
        <text>Release of N-terminal amino acids, preferentially methionine, from peptides and arylamides.</text>
        <dbReference type="EC" id="3.4.11.18"/>
    </reaction>
</comment>
<reference evidence="9" key="2">
    <citation type="submission" date="2021-04" db="EMBL/GenBank/DDBJ databases">
        <authorList>
            <person name="Gilroy R."/>
        </authorList>
    </citation>
    <scope>NUCLEOTIDE SEQUENCE</scope>
    <source>
        <strain evidence="9">ChiBcec1-1093</strain>
    </source>
</reference>
<feature type="binding site" evidence="6">
    <location>
        <position position="203"/>
    </location>
    <ligand>
        <name>a divalent metal cation</name>
        <dbReference type="ChEBI" id="CHEBI:60240"/>
        <label>2</label>
        <note>catalytic</note>
    </ligand>
</feature>
<feature type="binding site" evidence="6">
    <location>
        <position position="235"/>
    </location>
    <ligand>
        <name>a divalent metal cation</name>
        <dbReference type="ChEBI" id="CHEBI:60240"/>
        <label>1</label>
    </ligand>
</feature>